<dbReference type="Gene3D" id="1.20.5.4130">
    <property type="match status" value="1"/>
</dbReference>
<dbReference type="GO" id="GO:0043531">
    <property type="term" value="F:ADP binding"/>
    <property type="evidence" value="ECO:0007669"/>
    <property type="project" value="InterPro"/>
</dbReference>
<dbReference type="Gene3D" id="3.40.50.300">
    <property type="entry name" value="P-loop containing nucleotide triphosphate hydrolases"/>
    <property type="match status" value="1"/>
</dbReference>
<keyword evidence="6" id="KW-0547">Nucleotide-binding</keyword>
<dbReference type="Gramene" id="OIT39726">
    <property type="protein sequence ID" value="OIT39726"/>
    <property type="gene ID" value="A4A49_07917"/>
</dbReference>
<dbReference type="SMART" id="SM00915">
    <property type="entry name" value="Jacalin"/>
    <property type="match status" value="4"/>
</dbReference>
<dbReference type="Pfam" id="PF01419">
    <property type="entry name" value="Jacalin"/>
    <property type="match status" value="4"/>
</dbReference>
<evidence type="ECO:0000256" key="6">
    <source>
        <dbReference type="ARBA" id="ARBA00022741"/>
    </source>
</evidence>
<feature type="domain" description="Jacalin-type lectin" evidence="9">
    <location>
        <begin position="14"/>
        <end position="156"/>
    </location>
</feature>
<dbReference type="Pfam" id="PF00931">
    <property type="entry name" value="NB-ARC"/>
    <property type="match status" value="1"/>
</dbReference>
<evidence type="ECO:0000256" key="3">
    <source>
        <dbReference type="ARBA" id="ARBA00022614"/>
    </source>
</evidence>
<keyword evidence="7" id="KW-0611">Plant defense</keyword>
<dbReference type="PROSITE" id="PS51752">
    <property type="entry name" value="JACALIN_LECTIN"/>
    <property type="match status" value="4"/>
</dbReference>
<feature type="domain" description="Jacalin-type lectin" evidence="9">
    <location>
        <begin position="586"/>
        <end position="730"/>
    </location>
</feature>
<dbReference type="InterPro" id="IPR036388">
    <property type="entry name" value="WH-like_DNA-bd_sf"/>
</dbReference>
<sequence>MVKGNQVSYDQADSILVEPWGGTGGLEWYYKLESPIKEILIAHGDCIESIMFRTVTEQGTTKDSPEFGGDGGRRDKVVIEVTPLEYLTCIKGTFGYCGSYSVVKSLYFITNAKNYGPFGSEAGTPFSLVMKEGGAIVGFHGRCGAYLNAIGVYLQKLTPLSKEPEAKNMEPNERVVEEIEIHDENQVSYDQTNSILVEPWGGNTGGSEWNYKLNSPIKEILIAHGDFIHSIIFRTINEKGTTKDSPMFGGDGGRRDKVAIEAIPFEYLTGIKGTFRRCGIHLVINSLCFITNVKNYGPFGSEDGGTPFSVVMKEGGAIVGFHGRSGAYLDAIGVYLQKLTPPASAQEPEDETIEPNEPKVEEIIEIHDENQLSYDLADSILVGPWGGNTGGSEWNYKLKNPIKEILIAHGDVIDSIMFRTVTEQGTTKDSPKFGGNGGEINKVIFEQTPLEHLTGIKGTLGRFNGHLVVKSLCFTTNAKNYGPFGSEDGGTPFSVVIKEGGAIVGFHGRCEVYLDAIGVYLQKSTPPASAQEPEDETIEPNEPMVEEIIEIHDGSGSTDHKKGKITKSESELPTMGNQVSYDQAGSILVGPWGDYTGGSEWNYKFKSPIKEILIAHGYVIDSIMFRTITEQGTTKDSPKFGGNGGRINKVVIEATPSEYLTGIKGTFGCYYGHTVIKSLCFITNANNYGPFGSDAGGYPFSLVMKEGVAIVGFHGHSGLYLDTIGVYLQKLAPPNSAKEHTVEDTEIRDQVSLSALRKDIVNILDFIESLKNEENEKAFHVDLIGKLKLKLALFCTYVQLSYSNMENFNYIMTRIRQEVETILYNFGYYMPFKQGMRHIHPRLVENMEYCIGSCYLAKSSASMTGEQLDFLLQNLHHLSKYCAEQYSPFVTEYEILRNVCANIRDFHGLIVNGCVGHEIVEHVLPQFQLMAQRVGRFHWEYEFPGDSRLFKLAQLLLKIIPIELEVMHICFTNLKASTSAEVGRFIEQLLETSPDILREYLIHLQEHMVNVITASTPGARNIHIMIEFLLIIFTDVPKDFIHNGQLFKFLARVGELTRDVSAIARDLEVKSKNAESTNKTNSATLGLLENIEPLKRELKDVYLKAPDSSQLCFPLSDAPLFMHLLLRHLNDLLNSNAYLIALIKEEIRLVKDDLEFIRSIFMNVEQELYKDLWARVLDLAYEAKDVIDSIIVRDNGLLHLIFSLPLAIEKIKLIKKEILLEKIPKNKSLIVVNSPNKPLESKSSSAEQIIVGFEEETNWIIRNLTSGPKMLDVISITGMPGSGKTTLAYKVYNDKSIYGHFDIRARCTVDQKYDEMELLKKLFNEVAGSTSKFGENIDVANELRKHLFGKRYLIFLDDLWDTAAWDELTRPFPECEKGSRIILTTREKKVALYAQRHSDPLDLRLLTQEESWELLEKKVFGKEHCPDELVVVGEEIVQNCKGLPLVVDLIAGVIAGKEKKKSVWLEVQNNLKSFILNKKVEVMRVIELSYDHLPDHLKPCLLYLASYPKDELIGADVLKIVWRAEGFVEQTDMKSVEEVMEVYLDNLTSSSLVISFKEIGKDRTCQIHDLVHDFCLIKAREEKLFDFISSSAPSSSSSDLMPRHMRNDFDKEHFGHNNFVLFDSKAKRHSGKHLYSLKINGHELDNYLYDVCHLRHLRLLKVLILDRSFIKVKDSLLNEICMLVHLRFLNIQTEVKSLPLSLSNLWNLETLSLDNGNQSMVLLPTIWSLSKLRVLNVYAGSFIDLDTDEPILTAEDPKLENLRTLELLELSYSKDTHDIFKRFPNLQELGFFLKESWDCSTEGYWFPKLDFLNEVEIIVVTFQSSNSSDSAPLEFENRLWNFHFPSSLKKLSLRQFPMTSDSLSTIAKLPKLEDLYLEDAIIHGEGWNMGEEDTFQKLKCLTLQRVNLAKWEVREESFPVLEILRLRDCRKLEEIPPSFGDICSLKVIELPWSPQLEDSALEIKKYVEETAGKDRIQVLVHKS</sequence>
<dbReference type="InterPro" id="IPR001229">
    <property type="entry name" value="Jacalin-like_lectin_dom"/>
</dbReference>
<comment type="caution">
    <text evidence="10">The sequence shown here is derived from an EMBL/GenBank/DDBJ whole genome shotgun (WGS) entry which is preliminary data.</text>
</comment>
<evidence type="ECO:0000256" key="8">
    <source>
        <dbReference type="ARBA" id="ARBA00022840"/>
    </source>
</evidence>
<dbReference type="CDD" id="cd14798">
    <property type="entry name" value="RX-CC_like"/>
    <property type="match status" value="1"/>
</dbReference>
<dbReference type="EMBL" id="MJEQ01000083">
    <property type="protein sequence ID" value="OIT39726.1"/>
    <property type="molecule type" value="Genomic_DNA"/>
</dbReference>
<keyword evidence="3" id="KW-0433">Leucine-rich repeat</keyword>
<evidence type="ECO:0000313" key="11">
    <source>
        <dbReference type="Proteomes" id="UP000187609"/>
    </source>
</evidence>
<evidence type="ECO:0000256" key="1">
    <source>
        <dbReference type="ARBA" id="ARBA00006568"/>
    </source>
</evidence>
<feature type="domain" description="Jacalin-type lectin" evidence="9">
    <location>
        <begin position="379"/>
        <end position="523"/>
    </location>
</feature>
<dbReference type="GO" id="GO:0051607">
    <property type="term" value="P:defense response to virus"/>
    <property type="evidence" value="ECO:0007669"/>
    <property type="project" value="UniProtKB-ARBA"/>
</dbReference>
<dbReference type="InterPro" id="IPR036404">
    <property type="entry name" value="Jacalin-like_lectin_dom_sf"/>
</dbReference>
<keyword evidence="11" id="KW-1185">Reference proteome</keyword>
<accession>A0A314LDT1</accession>
<dbReference type="Gene3D" id="2.100.10.30">
    <property type="entry name" value="Jacalin-like lectin domain"/>
    <property type="match status" value="4"/>
</dbReference>
<dbReference type="GO" id="GO:0005524">
    <property type="term" value="F:ATP binding"/>
    <property type="evidence" value="ECO:0007669"/>
    <property type="project" value="UniProtKB-KW"/>
</dbReference>
<proteinExistence type="inferred from homology"/>
<name>A0A314LDT1_NICAT</name>
<dbReference type="Gene3D" id="3.80.10.10">
    <property type="entry name" value="Ribonuclease Inhibitor"/>
    <property type="match status" value="2"/>
</dbReference>
<evidence type="ECO:0000256" key="5">
    <source>
        <dbReference type="ARBA" id="ARBA00022737"/>
    </source>
</evidence>
<keyword evidence="8" id="KW-0067">ATP-binding</keyword>
<evidence type="ECO:0000259" key="9">
    <source>
        <dbReference type="PROSITE" id="PS51752"/>
    </source>
</evidence>
<gene>
    <name evidence="10" type="primary">R1B-14_1</name>
    <name evidence="10" type="ORF">A4A49_07917</name>
</gene>
<reference evidence="10" key="1">
    <citation type="submission" date="2016-11" db="EMBL/GenBank/DDBJ databases">
        <title>The genome of Nicotiana attenuata.</title>
        <authorList>
            <person name="Xu S."/>
            <person name="Brockmoeller T."/>
            <person name="Gaquerel E."/>
            <person name="Navarro A."/>
            <person name="Kuhl H."/>
            <person name="Gase K."/>
            <person name="Ling Z."/>
            <person name="Zhou W."/>
            <person name="Kreitzer C."/>
            <person name="Stanke M."/>
            <person name="Tang H."/>
            <person name="Lyons E."/>
            <person name="Pandey P."/>
            <person name="Pandey S.P."/>
            <person name="Timmermann B."/>
            <person name="Baldwin I.T."/>
        </authorList>
    </citation>
    <scope>NUCLEOTIDE SEQUENCE [LARGE SCALE GENOMIC DNA]</scope>
    <source>
        <strain evidence="10">UT</strain>
    </source>
</reference>
<organism evidence="10 11">
    <name type="scientific">Nicotiana attenuata</name>
    <name type="common">Coyote tobacco</name>
    <dbReference type="NCBI Taxonomy" id="49451"/>
    <lineage>
        <taxon>Eukaryota</taxon>
        <taxon>Viridiplantae</taxon>
        <taxon>Streptophyta</taxon>
        <taxon>Embryophyta</taxon>
        <taxon>Tracheophyta</taxon>
        <taxon>Spermatophyta</taxon>
        <taxon>Magnoliopsida</taxon>
        <taxon>eudicotyledons</taxon>
        <taxon>Gunneridae</taxon>
        <taxon>Pentapetalae</taxon>
        <taxon>asterids</taxon>
        <taxon>lamiids</taxon>
        <taxon>Solanales</taxon>
        <taxon>Solanaceae</taxon>
        <taxon>Nicotianoideae</taxon>
        <taxon>Nicotianeae</taxon>
        <taxon>Nicotiana</taxon>
    </lineage>
</organism>
<protein>
    <submittedName>
        <fullName evidence="10">Late blight resistance protein -like r1b-14</fullName>
    </submittedName>
</protein>
<dbReference type="InterPro" id="IPR032675">
    <property type="entry name" value="LRR_dom_sf"/>
</dbReference>
<evidence type="ECO:0000256" key="2">
    <source>
        <dbReference type="ARBA" id="ARBA00008894"/>
    </source>
</evidence>
<dbReference type="SMR" id="A0A314LDT1"/>
<dbReference type="Gene3D" id="1.10.8.430">
    <property type="entry name" value="Helical domain of apoptotic protease-activating factors"/>
    <property type="match status" value="1"/>
</dbReference>
<evidence type="ECO:0000313" key="10">
    <source>
        <dbReference type="EMBL" id="OIT39726.1"/>
    </source>
</evidence>
<dbReference type="CDD" id="cd09612">
    <property type="entry name" value="Jacalin"/>
    <property type="match status" value="4"/>
</dbReference>
<dbReference type="InterPro" id="IPR058922">
    <property type="entry name" value="WHD_DRP"/>
</dbReference>
<comment type="similarity">
    <text evidence="1">Belongs to the jacalin lectin family.</text>
</comment>
<dbReference type="InterPro" id="IPR002182">
    <property type="entry name" value="NB-ARC"/>
</dbReference>
<dbReference type="InterPro" id="IPR027417">
    <property type="entry name" value="P-loop_NTPase"/>
</dbReference>
<dbReference type="PRINTS" id="PR00364">
    <property type="entry name" value="DISEASERSIST"/>
</dbReference>
<dbReference type="SUPFAM" id="SSF52058">
    <property type="entry name" value="L domain-like"/>
    <property type="match status" value="1"/>
</dbReference>
<dbReference type="InterPro" id="IPR038005">
    <property type="entry name" value="RX-like_CC"/>
</dbReference>
<dbReference type="Gene3D" id="1.10.10.10">
    <property type="entry name" value="Winged helix-like DNA-binding domain superfamily/Winged helix DNA-binding domain"/>
    <property type="match status" value="1"/>
</dbReference>
<comment type="similarity">
    <text evidence="2">Belongs to the disease resistance NB-LRR family.</text>
</comment>
<keyword evidence="5" id="KW-0677">Repeat</keyword>
<dbReference type="PANTHER" id="PTHR47293:SF77">
    <property type="entry name" value="AGGLUTININ-LIKE"/>
    <property type="match status" value="1"/>
</dbReference>
<dbReference type="Pfam" id="PF23559">
    <property type="entry name" value="WHD_DRP"/>
    <property type="match status" value="1"/>
</dbReference>
<dbReference type="SUPFAM" id="SSF51101">
    <property type="entry name" value="Mannose-binding lectins"/>
    <property type="match status" value="4"/>
</dbReference>
<dbReference type="InterPro" id="IPR042197">
    <property type="entry name" value="Apaf_helical"/>
</dbReference>
<dbReference type="InterPro" id="IPR033734">
    <property type="entry name" value="Jacalin-like_lectin_dom_plant"/>
</dbReference>
<evidence type="ECO:0000256" key="7">
    <source>
        <dbReference type="ARBA" id="ARBA00022821"/>
    </source>
</evidence>
<evidence type="ECO:0000256" key="4">
    <source>
        <dbReference type="ARBA" id="ARBA00022734"/>
    </source>
</evidence>
<dbReference type="FunFam" id="2.100.10.30:FF:000001">
    <property type="entry name" value="Jacalin-related lectin 33"/>
    <property type="match status" value="1"/>
</dbReference>
<dbReference type="GO" id="GO:0030246">
    <property type="term" value="F:carbohydrate binding"/>
    <property type="evidence" value="ECO:0007669"/>
    <property type="project" value="UniProtKB-KW"/>
</dbReference>
<dbReference type="PANTHER" id="PTHR47293">
    <property type="entry name" value="JACALIN-RELATED LECTIN 3"/>
    <property type="match status" value="1"/>
</dbReference>
<dbReference type="FunFam" id="1.10.10.10:FF:000322">
    <property type="entry name" value="Probable disease resistance protein At1g63360"/>
    <property type="match status" value="1"/>
</dbReference>
<dbReference type="SUPFAM" id="SSF52540">
    <property type="entry name" value="P-loop containing nucleoside triphosphate hydrolases"/>
    <property type="match status" value="1"/>
</dbReference>
<feature type="domain" description="Jacalin-type lectin" evidence="9">
    <location>
        <begin position="194"/>
        <end position="338"/>
    </location>
</feature>
<dbReference type="Proteomes" id="UP000187609">
    <property type="component" value="Unassembled WGS sequence"/>
</dbReference>
<keyword evidence="4" id="KW-0430">Lectin</keyword>
<dbReference type="FunFam" id="3.40.50.300:FF:001091">
    <property type="entry name" value="Probable disease resistance protein At1g61300"/>
    <property type="match status" value="1"/>
</dbReference>